<dbReference type="RefSeq" id="WP_015511558.1">
    <property type="nucleotide sequence ID" value="NC_021007.1"/>
</dbReference>
<reference evidence="6" key="2">
    <citation type="submission" date="2011-11" db="EMBL/GenBank/DDBJ databases">
        <authorList>
            <person name="Barker E."/>
        </authorList>
    </citation>
    <scope>NUCLEOTIDE SEQUENCE</scope>
    <source>
        <strain evidence="6">Birmingham 1</strain>
    </source>
</reference>
<evidence type="ECO:0000256" key="3">
    <source>
        <dbReference type="ARBA" id="ARBA00022989"/>
    </source>
</evidence>
<dbReference type="CDD" id="cd16914">
    <property type="entry name" value="EcfT"/>
    <property type="match status" value="1"/>
</dbReference>
<dbReference type="PATRIC" id="fig|1116213.3.peg.186"/>
<evidence type="ECO:0000256" key="5">
    <source>
        <dbReference type="SAM" id="Phobius"/>
    </source>
</evidence>
<evidence type="ECO:0000256" key="4">
    <source>
        <dbReference type="ARBA" id="ARBA00023136"/>
    </source>
</evidence>
<dbReference type="InterPro" id="IPR003339">
    <property type="entry name" value="ABC/ECF_trnsptr_transmembrane"/>
</dbReference>
<dbReference type="GO" id="GO:0005886">
    <property type="term" value="C:plasma membrane"/>
    <property type="evidence" value="ECO:0007669"/>
    <property type="project" value="TreeGrafter"/>
</dbReference>
<keyword evidence="4 5" id="KW-0472">Membrane</keyword>
<accession>G8C2Z5</accession>
<dbReference type="PANTHER" id="PTHR33514:SF13">
    <property type="entry name" value="PROTEIN ABCI12, CHLOROPLASTIC"/>
    <property type="match status" value="1"/>
</dbReference>
<organism evidence="6">
    <name type="scientific">Candidatus Mycoplasma haematominutum 'Birmingham 1'</name>
    <dbReference type="NCBI Taxonomy" id="1116213"/>
    <lineage>
        <taxon>Bacteria</taxon>
        <taxon>Bacillati</taxon>
        <taxon>Mycoplasmatota</taxon>
        <taxon>Mollicutes</taxon>
        <taxon>Mycoplasmataceae</taxon>
        <taxon>Mycoplasma</taxon>
    </lineage>
</organism>
<dbReference type="AlphaFoldDB" id="G8C2Z5"/>
<feature type="transmembrane region" description="Helical" evidence="5">
    <location>
        <begin position="76"/>
        <end position="93"/>
    </location>
</feature>
<dbReference type="PANTHER" id="PTHR33514">
    <property type="entry name" value="PROTEIN ABCI12, CHLOROPLASTIC"/>
    <property type="match status" value="1"/>
</dbReference>
<evidence type="ECO:0000313" key="6">
    <source>
        <dbReference type="EMBL" id="CCE66693.1"/>
    </source>
</evidence>
<comment type="subcellular location">
    <subcellularLocation>
        <location evidence="1">Membrane</location>
        <topology evidence="1">Multi-pass membrane protein</topology>
    </subcellularLocation>
</comment>
<evidence type="ECO:0000256" key="1">
    <source>
        <dbReference type="ARBA" id="ARBA00004141"/>
    </source>
</evidence>
<reference evidence="6" key="1">
    <citation type="submission" date="2011-11" db="EMBL/GenBank/DDBJ databases">
        <title>Complete genome sequence of Candidatus Mycoplasma haemominutum.</title>
        <authorList>
            <person name="Barker E.N."/>
            <person name="Darby A.C."/>
            <person name="Helps C.R."/>
            <person name="Peters I.R."/>
            <person name="Hughes M.A."/>
            <person name="Radford A.D."/>
            <person name="Novacco M."/>
            <person name="Boretti F."/>
            <person name="Hofmann-Lehmann R."/>
            <person name="Tasker S."/>
        </authorList>
    </citation>
    <scope>NUCLEOTIDE SEQUENCE</scope>
    <source>
        <strain evidence="6">Birmingham 1</strain>
    </source>
</reference>
<gene>
    <name evidence="6" type="primary">cbiQ</name>
    <name evidence="6" type="ORF">MHM_01750</name>
</gene>
<evidence type="ECO:0000256" key="2">
    <source>
        <dbReference type="ARBA" id="ARBA00022692"/>
    </source>
</evidence>
<dbReference type="Pfam" id="PF02361">
    <property type="entry name" value="CbiQ"/>
    <property type="match status" value="1"/>
</dbReference>
<name>G8C2Z5_9MOLU</name>
<dbReference type="OrthoDB" id="8075495at2"/>
<keyword evidence="3 5" id="KW-1133">Transmembrane helix</keyword>
<feature type="transmembrane region" description="Helical" evidence="5">
    <location>
        <begin position="32"/>
        <end position="64"/>
    </location>
</feature>
<proteinExistence type="predicted"/>
<dbReference type="EMBL" id="HE613254">
    <property type="protein sequence ID" value="CCE66693.1"/>
    <property type="molecule type" value="Genomic_DNA"/>
</dbReference>
<dbReference type="HOGENOM" id="CLU_056469_2_2_14"/>
<keyword evidence="2 5" id="KW-0812">Transmembrane</keyword>
<protein>
    <submittedName>
        <fullName evidence="6">Cobalt ABC transporter, permease</fullName>
    </submittedName>
</protein>
<sequence>MSLNALVRSELDSRASARALASEIKAHPFLKLFLFVLLTFLIFSKLGIMLHLSLFVFTFGVLFFSGCLKNLYKKLIALYLGIYCFLFFVNWIFNKNPGFWDKNYLNSQFYDFGAQISKIFSRLPFSSSTTSSNGSASGESIETGFFLGGEVVKGCIKNGAAGTGSCSCSNSGTGCTAVAVASSVEELKKVCGCCVNGSGGGSSCCSNGSGSCNSTYPGISKMKTFAVLTSSGKKYVGFIPKWYTFTLLQTVLAFNISNKLVMIIALSRALSHTTDLTAFTHAVGHFIKPLSFFRVPVKEITLIISLAIRFIPSLLSETMRIVKAQSSRGIDFKNGRLRDKVSAFLSLFIPLFIISMIKSKELANAMISRAYLPKATRTNLRSYHLYKKHLIGFSSTLTFIVLCFYFVASSYYFSPFNPIDPLLLLAT</sequence>
<dbReference type="KEGG" id="mhb:MHM_01750"/>
<feature type="transmembrane region" description="Helical" evidence="5">
    <location>
        <begin position="390"/>
        <end position="413"/>
    </location>
</feature>